<keyword evidence="2" id="KW-1185">Reference proteome</keyword>
<protein>
    <submittedName>
        <fullName evidence="1">Uncharacterized protein</fullName>
    </submittedName>
</protein>
<name>A0ABY7XRZ4_MICLT</name>
<sequence>MSATVTIPRGTTVIVDDGSHHDLIPGTCPVHATNASGQPVPAGDRPHFLEVDLPTAGTTGIGVILVRIPAYEDVFPVQTVSGTVEFTINRSGTH</sequence>
<dbReference type="RefSeq" id="WP_282215090.1">
    <property type="nucleotide sequence ID" value="NZ_BAAAUN010000001.1"/>
</dbReference>
<dbReference type="Proteomes" id="UP001215097">
    <property type="component" value="Chromosome"/>
</dbReference>
<evidence type="ECO:0000313" key="1">
    <source>
        <dbReference type="EMBL" id="WDM44936.1"/>
    </source>
</evidence>
<proteinExistence type="predicted"/>
<reference evidence="1 2" key="1">
    <citation type="submission" date="2021-06" db="EMBL/GenBank/DDBJ databases">
        <title>Genome-based taxonomic framework of Microbacterium strains isolated from marine environment, the description of four new species and reclassification of four preexisting species.</title>
        <authorList>
            <person name="Lee S.D."/>
            <person name="Kim S.-M."/>
            <person name="Byeon Y.-S."/>
            <person name="Yang H.L."/>
            <person name="Kim I.S."/>
        </authorList>
    </citation>
    <scope>NUCLEOTIDE SEQUENCE [LARGE SCALE GENOMIC DNA]</scope>
    <source>
        <strain evidence="1 2">KACC 14465</strain>
    </source>
</reference>
<accession>A0ABY7XRZ4</accession>
<evidence type="ECO:0000313" key="2">
    <source>
        <dbReference type="Proteomes" id="UP001215097"/>
    </source>
</evidence>
<gene>
    <name evidence="1" type="ORF">KV395_17505</name>
</gene>
<dbReference type="EMBL" id="CP078075">
    <property type="protein sequence ID" value="WDM44936.1"/>
    <property type="molecule type" value="Genomic_DNA"/>
</dbReference>
<organism evidence="1 2">
    <name type="scientific">Microbacterium luteolum</name>
    <name type="common">Aureobacterium luteolum</name>
    <dbReference type="NCBI Taxonomy" id="69367"/>
    <lineage>
        <taxon>Bacteria</taxon>
        <taxon>Bacillati</taxon>
        <taxon>Actinomycetota</taxon>
        <taxon>Actinomycetes</taxon>
        <taxon>Micrococcales</taxon>
        <taxon>Microbacteriaceae</taxon>
        <taxon>Microbacterium</taxon>
    </lineage>
</organism>